<evidence type="ECO:0000256" key="2">
    <source>
        <dbReference type="ARBA" id="ARBA00022801"/>
    </source>
</evidence>
<dbReference type="PANTHER" id="PTHR11177">
    <property type="entry name" value="CHITINASE"/>
    <property type="match status" value="1"/>
</dbReference>
<dbReference type="GO" id="GO:0008843">
    <property type="term" value="F:endochitinase activity"/>
    <property type="evidence" value="ECO:0007669"/>
    <property type="project" value="UniProtKB-EC"/>
</dbReference>
<dbReference type="Pfam" id="PF00704">
    <property type="entry name" value="Glyco_hydro_18"/>
    <property type="match status" value="1"/>
</dbReference>
<sequence length="449" mass="48177">MPCSLSFSFLTLLPLAFAWAVPFSSLLDTGTQSILAARSSGNATVSYSDIPSGQDYVAMSWFAGWDADGNDPHFSVTNISWEKYNVVSYAMAATTANGTFELDESDQALLHQFVEEAHKNNVMALLALGGWDGSRYFSSSVATPEARSTFAQAIYDTVKAYDLDGIDFDWEYPNNNVTSVGCNVVSPSDTANFLSLLQYLSANASSHGVPDLILTAAVGLQPWLGADGTPLTDVSAFAEVLSFVEMMAYDVWGSWSAHVGPNSPLYDACAEAAYQKGSAQGAVDAWTQAGFPVGHIVLGVPGYGRSFVVDRSEALEAEGFALELRAYPTFSGVPSGDSWDSDDSPDACGVVSGYSGVYDFWGLVEAGFLDEDGSVAGGIWYRYDNCSQTPYVWYNGTQVMVSYDNAESFRAKGNFIKDKGLLGFAIWQAGSDYNNILVDSILETAISSS</sequence>
<accession>A0A165GEE3</accession>
<keyword evidence="2 7" id="KW-0378">Hydrolase</keyword>
<keyword evidence="5 7" id="KW-0326">Glycosidase</keyword>
<keyword evidence="9" id="KW-0732">Signal</keyword>
<dbReference type="PROSITE" id="PS51910">
    <property type="entry name" value="GH18_2"/>
    <property type="match status" value="1"/>
</dbReference>
<evidence type="ECO:0000256" key="1">
    <source>
        <dbReference type="ARBA" id="ARBA00000822"/>
    </source>
</evidence>
<evidence type="ECO:0000256" key="5">
    <source>
        <dbReference type="ARBA" id="ARBA00023295"/>
    </source>
</evidence>
<dbReference type="PANTHER" id="PTHR11177:SF392">
    <property type="entry name" value="HAP41P"/>
    <property type="match status" value="1"/>
</dbReference>
<feature type="signal peptide" evidence="9">
    <location>
        <begin position="1"/>
        <end position="20"/>
    </location>
</feature>
<evidence type="ECO:0000256" key="6">
    <source>
        <dbReference type="ARBA" id="ARBA00023326"/>
    </source>
</evidence>
<evidence type="ECO:0000313" key="11">
    <source>
        <dbReference type="EMBL" id="KZT10234.1"/>
    </source>
</evidence>
<evidence type="ECO:0000256" key="3">
    <source>
        <dbReference type="ARBA" id="ARBA00023024"/>
    </source>
</evidence>
<name>A0A165GEE3_9APHY</name>
<feature type="domain" description="GH18" evidence="10">
    <location>
        <begin position="56"/>
        <end position="449"/>
    </location>
</feature>
<dbReference type="GO" id="GO:0005576">
    <property type="term" value="C:extracellular region"/>
    <property type="evidence" value="ECO:0007669"/>
    <property type="project" value="TreeGrafter"/>
</dbReference>
<dbReference type="STRING" id="1314785.A0A165GEE3"/>
<gene>
    <name evidence="11" type="ORF">LAESUDRAFT_644651</name>
</gene>
<keyword evidence="6" id="KW-0624">Polysaccharide degradation</keyword>
<dbReference type="InterPro" id="IPR017853">
    <property type="entry name" value="GH"/>
</dbReference>
<keyword evidence="3" id="KW-0146">Chitin degradation</keyword>
<feature type="chain" id="PRO_5007858123" evidence="9">
    <location>
        <begin position="21"/>
        <end position="449"/>
    </location>
</feature>
<dbReference type="PROSITE" id="PS01095">
    <property type="entry name" value="GH18_1"/>
    <property type="match status" value="1"/>
</dbReference>
<dbReference type="SUPFAM" id="SSF51445">
    <property type="entry name" value="(Trans)glycosidases"/>
    <property type="match status" value="1"/>
</dbReference>
<dbReference type="Gene3D" id="3.10.50.10">
    <property type="match status" value="1"/>
</dbReference>
<dbReference type="InterPro" id="IPR001579">
    <property type="entry name" value="Glyco_hydro_18_chit_AS"/>
</dbReference>
<dbReference type="RefSeq" id="XP_040767974.1">
    <property type="nucleotide sequence ID" value="XM_040903869.1"/>
</dbReference>
<dbReference type="InParanoid" id="A0A165GEE3"/>
<dbReference type="SUPFAM" id="SSF54556">
    <property type="entry name" value="Chitinase insertion domain"/>
    <property type="match status" value="1"/>
</dbReference>
<dbReference type="SMART" id="SM00636">
    <property type="entry name" value="Glyco_18"/>
    <property type="match status" value="1"/>
</dbReference>
<protein>
    <submittedName>
        <fullName evidence="11">Glycoside hydrolase family 18 protein</fullName>
    </submittedName>
</protein>
<comment type="similarity">
    <text evidence="8">Belongs to the glycosyl hydrolase 18 family.</text>
</comment>
<reference evidence="11 12" key="1">
    <citation type="journal article" date="2016" name="Mol. Biol. Evol.">
        <title>Comparative Genomics of Early-Diverging Mushroom-Forming Fungi Provides Insights into the Origins of Lignocellulose Decay Capabilities.</title>
        <authorList>
            <person name="Nagy L.G."/>
            <person name="Riley R."/>
            <person name="Tritt A."/>
            <person name="Adam C."/>
            <person name="Daum C."/>
            <person name="Floudas D."/>
            <person name="Sun H."/>
            <person name="Yadav J.S."/>
            <person name="Pangilinan J."/>
            <person name="Larsson K.H."/>
            <person name="Matsuura K."/>
            <person name="Barry K."/>
            <person name="Labutti K."/>
            <person name="Kuo R."/>
            <person name="Ohm R.A."/>
            <person name="Bhattacharya S.S."/>
            <person name="Shirouzu T."/>
            <person name="Yoshinaga Y."/>
            <person name="Martin F.M."/>
            <person name="Grigoriev I.V."/>
            <person name="Hibbett D.S."/>
        </authorList>
    </citation>
    <scope>NUCLEOTIDE SEQUENCE [LARGE SCALE GENOMIC DNA]</scope>
    <source>
        <strain evidence="11 12">93-53</strain>
    </source>
</reference>
<dbReference type="InterPro" id="IPR011583">
    <property type="entry name" value="Chitinase_II/V-like_cat"/>
</dbReference>
<dbReference type="Proteomes" id="UP000076871">
    <property type="component" value="Unassembled WGS sequence"/>
</dbReference>
<evidence type="ECO:0000256" key="4">
    <source>
        <dbReference type="ARBA" id="ARBA00023277"/>
    </source>
</evidence>
<evidence type="ECO:0000313" key="12">
    <source>
        <dbReference type="Proteomes" id="UP000076871"/>
    </source>
</evidence>
<dbReference type="GO" id="GO:0006032">
    <property type="term" value="P:chitin catabolic process"/>
    <property type="evidence" value="ECO:0007669"/>
    <property type="project" value="UniProtKB-KW"/>
</dbReference>
<evidence type="ECO:0000256" key="9">
    <source>
        <dbReference type="SAM" id="SignalP"/>
    </source>
</evidence>
<dbReference type="EMBL" id="KV427609">
    <property type="protein sequence ID" value="KZT10234.1"/>
    <property type="molecule type" value="Genomic_DNA"/>
</dbReference>
<evidence type="ECO:0000256" key="8">
    <source>
        <dbReference type="RuleBase" id="RU004453"/>
    </source>
</evidence>
<dbReference type="GeneID" id="63820899"/>
<organism evidence="11 12">
    <name type="scientific">Laetiporus sulphureus 93-53</name>
    <dbReference type="NCBI Taxonomy" id="1314785"/>
    <lineage>
        <taxon>Eukaryota</taxon>
        <taxon>Fungi</taxon>
        <taxon>Dikarya</taxon>
        <taxon>Basidiomycota</taxon>
        <taxon>Agaricomycotina</taxon>
        <taxon>Agaricomycetes</taxon>
        <taxon>Polyporales</taxon>
        <taxon>Laetiporus</taxon>
    </lineage>
</organism>
<dbReference type="InterPro" id="IPR050314">
    <property type="entry name" value="Glycosyl_Hydrlase_18"/>
</dbReference>
<dbReference type="InterPro" id="IPR001223">
    <property type="entry name" value="Glyco_hydro18_cat"/>
</dbReference>
<proteinExistence type="inferred from homology"/>
<dbReference type="GO" id="GO:0000272">
    <property type="term" value="P:polysaccharide catabolic process"/>
    <property type="evidence" value="ECO:0007669"/>
    <property type="project" value="UniProtKB-KW"/>
</dbReference>
<dbReference type="OrthoDB" id="73875at2759"/>
<dbReference type="GO" id="GO:0008061">
    <property type="term" value="F:chitin binding"/>
    <property type="evidence" value="ECO:0007669"/>
    <property type="project" value="InterPro"/>
</dbReference>
<keyword evidence="12" id="KW-1185">Reference proteome</keyword>
<dbReference type="Gene3D" id="3.20.20.80">
    <property type="entry name" value="Glycosidases"/>
    <property type="match status" value="1"/>
</dbReference>
<dbReference type="AlphaFoldDB" id="A0A165GEE3"/>
<keyword evidence="4" id="KW-0119">Carbohydrate metabolism</keyword>
<comment type="catalytic activity">
    <reaction evidence="1">
        <text>Random endo-hydrolysis of N-acetyl-beta-D-glucosaminide (1-&gt;4)-beta-linkages in chitin and chitodextrins.</text>
        <dbReference type="EC" id="3.2.1.14"/>
    </reaction>
</comment>
<evidence type="ECO:0000259" key="10">
    <source>
        <dbReference type="PROSITE" id="PS51910"/>
    </source>
</evidence>
<dbReference type="InterPro" id="IPR029070">
    <property type="entry name" value="Chitinase_insertion_sf"/>
</dbReference>
<evidence type="ECO:0000256" key="7">
    <source>
        <dbReference type="RuleBase" id="RU000489"/>
    </source>
</evidence>